<feature type="transmembrane region" description="Helical" evidence="1">
    <location>
        <begin position="21"/>
        <end position="43"/>
    </location>
</feature>
<evidence type="ECO:0000313" key="3">
    <source>
        <dbReference type="Proteomes" id="UP000254287"/>
    </source>
</evidence>
<keyword evidence="1" id="KW-0812">Transmembrane</keyword>
<dbReference type="Proteomes" id="UP000254287">
    <property type="component" value="Unassembled WGS sequence"/>
</dbReference>
<reference evidence="2 3" key="1">
    <citation type="submission" date="2018-06" db="EMBL/GenBank/DDBJ databases">
        <authorList>
            <consortium name="Pathogen Informatics"/>
            <person name="Doyle S."/>
        </authorList>
    </citation>
    <scope>NUCLEOTIDE SEQUENCE [LARGE SCALE GENOMIC DNA]</scope>
    <source>
        <strain evidence="2 3">NCTC10289</strain>
    </source>
</reference>
<evidence type="ECO:0000313" key="2">
    <source>
        <dbReference type="EMBL" id="STC78212.1"/>
    </source>
</evidence>
<protein>
    <submittedName>
        <fullName evidence="2">Uncharacterized protein</fullName>
    </submittedName>
</protein>
<keyword evidence="1" id="KW-0472">Membrane</keyword>
<accession>A0A376CZ59</accession>
<dbReference type="AlphaFoldDB" id="A0A376CZ59"/>
<sequence length="230" mass="24565">MQQSPSAQRPPQKNGGSKKTLWTILGVIGAVVLVLGLSLFVAFQALKEATSSVSGNHNGAESLTPADDGYWDRTIDVDDINTLRDSAGDAPVPSALSDLTSDCYEGTSYFGQSDDDGRDAHWVPTVECMFGDDSEFTAQYTENKEAIAAAESMGLQESIVDFSTARGSTIAGYIQDSDLVIVEVLANGEAVIEYLMLLTEDITGFDYDCMQRLVDAGILDSTPGPPFIDA</sequence>
<dbReference type="EMBL" id="UFXP01000001">
    <property type="protein sequence ID" value="STC78212.1"/>
    <property type="molecule type" value="Genomic_DNA"/>
</dbReference>
<keyword evidence="1" id="KW-1133">Transmembrane helix</keyword>
<name>A0A376CZ59_9CORY</name>
<proteinExistence type="predicted"/>
<evidence type="ECO:0000256" key="1">
    <source>
        <dbReference type="SAM" id="Phobius"/>
    </source>
</evidence>
<gene>
    <name evidence="2" type="ORF">NCTC10289_01484</name>
</gene>
<organism evidence="2 3">
    <name type="scientific">Corynebacterium minutissimum</name>
    <dbReference type="NCBI Taxonomy" id="38301"/>
    <lineage>
        <taxon>Bacteria</taxon>
        <taxon>Bacillati</taxon>
        <taxon>Actinomycetota</taxon>
        <taxon>Actinomycetes</taxon>
        <taxon>Mycobacteriales</taxon>
        <taxon>Corynebacteriaceae</taxon>
        <taxon>Corynebacterium</taxon>
    </lineage>
</organism>